<evidence type="ECO:0000256" key="2">
    <source>
        <dbReference type="ARBA" id="ARBA00022475"/>
    </source>
</evidence>
<proteinExistence type="predicted"/>
<protein>
    <submittedName>
        <fullName evidence="8">Type II secretion system protein F</fullName>
    </submittedName>
</protein>
<sequence>MKPLLLLGSISLVLALLAVVMFRHGWKQARTQRVLERLGQRQEAPAASAYWSYVERMFLRAGLSVPKDKLALVVVVWLLAILLAASVGGWMLLLLALLVPPLVLRVVLSFRYRKRLRRIVQQLPAMLDQVMRSLQTGRTLGDGIIHAIEASPQPLQGALSRVPRDIRLGVDLAKSLDDVAELYEQEELRILALGVKVNQRHGGSAIELLASLIKVIQEREQIARQLRAMTGETRLTAVVLAALPVALAAYIMAVNPGYLMSLWTEASGQKMLITAFCMQVIGCVLMWRMLRSI</sequence>
<evidence type="ECO:0000256" key="3">
    <source>
        <dbReference type="ARBA" id="ARBA00022692"/>
    </source>
</evidence>
<organism evidence="8">
    <name type="scientific">Pseudomonas marincola</name>
    <dbReference type="NCBI Taxonomy" id="437900"/>
    <lineage>
        <taxon>Bacteria</taxon>
        <taxon>Pseudomonadati</taxon>
        <taxon>Pseudomonadota</taxon>
        <taxon>Gammaproteobacteria</taxon>
        <taxon>Pseudomonadales</taxon>
        <taxon>Pseudomonadaceae</taxon>
        <taxon>Pseudomonas</taxon>
    </lineage>
</organism>
<comment type="subcellular location">
    <subcellularLocation>
        <location evidence="1">Cell membrane</location>
        <topology evidence="1">Multi-pass membrane protein</topology>
    </subcellularLocation>
</comment>
<keyword evidence="5 6" id="KW-0472">Membrane</keyword>
<evidence type="ECO:0000259" key="7">
    <source>
        <dbReference type="Pfam" id="PF00482"/>
    </source>
</evidence>
<dbReference type="AlphaFoldDB" id="A0A653E3M7"/>
<evidence type="ECO:0000256" key="1">
    <source>
        <dbReference type="ARBA" id="ARBA00004651"/>
    </source>
</evidence>
<dbReference type="InterPro" id="IPR042094">
    <property type="entry name" value="T2SS_GspF_sf"/>
</dbReference>
<dbReference type="Gene3D" id="1.20.81.30">
    <property type="entry name" value="Type II secretion system (T2SS), domain F"/>
    <property type="match status" value="1"/>
</dbReference>
<dbReference type="PANTHER" id="PTHR35007">
    <property type="entry name" value="INTEGRAL MEMBRANE PROTEIN-RELATED"/>
    <property type="match status" value="1"/>
</dbReference>
<feature type="transmembrane region" description="Helical" evidence="6">
    <location>
        <begin position="271"/>
        <end position="290"/>
    </location>
</feature>
<feature type="domain" description="Type II secretion system protein GspF" evidence="7">
    <location>
        <begin position="127"/>
        <end position="252"/>
    </location>
</feature>
<evidence type="ECO:0000256" key="5">
    <source>
        <dbReference type="ARBA" id="ARBA00023136"/>
    </source>
</evidence>
<evidence type="ECO:0000256" key="6">
    <source>
        <dbReference type="SAM" id="Phobius"/>
    </source>
</evidence>
<gene>
    <name evidence="8" type="ORF">PMYSY11_2152</name>
</gene>
<feature type="transmembrane region" description="Helical" evidence="6">
    <location>
        <begin position="75"/>
        <end position="108"/>
    </location>
</feature>
<dbReference type="PANTHER" id="PTHR35007:SF1">
    <property type="entry name" value="PILUS ASSEMBLY PROTEIN"/>
    <property type="match status" value="1"/>
</dbReference>
<dbReference type="Pfam" id="PF00482">
    <property type="entry name" value="T2SSF"/>
    <property type="match status" value="1"/>
</dbReference>
<dbReference type="EMBL" id="LR215729">
    <property type="protein sequence ID" value="VEV97198.1"/>
    <property type="molecule type" value="Genomic_DNA"/>
</dbReference>
<reference evidence="8" key="1">
    <citation type="submission" date="2019-02" db="EMBL/GenBank/DDBJ databases">
        <authorList>
            <consortium name="Genoscope - CEA"/>
            <person name="William W."/>
        </authorList>
    </citation>
    <scope>NUCLEOTIDE SEQUENCE [LARGE SCALE GENOMIC DNA]</scope>
    <source>
        <strain evidence="8">YSy11</strain>
    </source>
</reference>
<dbReference type="InterPro" id="IPR018076">
    <property type="entry name" value="T2SS_GspF_dom"/>
</dbReference>
<keyword evidence="2" id="KW-1003">Cell membrane</keyword>
<keyword evidence="3 6" id="KW-0812">Transmembrane</keyword>
<dbReference type="GO" id="GO:0005886">
    <property type="term" value="C:plasma membrane"/>
    <property type="evidence" value="ECO:0007669"/>
    <property type="project" value="UniProtKB-SubCell"/>
</dbReference>
<dbReference type="RefSeq" id="WP_172970656.1">
    <property type="nucleotide sequence ID" value="NZ_LR215729.2"/>
</dbReference>
<name>A0A653E3M7_9PSED</name>
<evidence type="ECO:0000313" key="8">
    <source>
        <dbReference type="EMBL" id="VEV97198.1"/>
    </source>
</evidence>
<accession>A0A653E3M7</accession>
<evidence type="ECO:0000256" key="4">
    <source>
        <dbReference type="ARBA" id="ARBA00022989"/>
    </source>
</evidence>
<feature type="transmembrane region" description="Helical" evidence="6">
    <location>
        <begin position="235"/>
        <end position="259"/>
    </location>
</feature>
<keyword evidence="4 6" id="KW-1133">Transmembrane helix</keyword>